<dbReference type="RefSeq" id="WP_146132915.1">
    <property type="nucleotide sequence ID" value="NZ_PVTI01000013.1"/>
</dbReference>
<gene>
    <name evidence="1" type="ORF">BCF74_11337</name>
</gene>
<dbReference type="AlphaFoldDB" id="A0A2T0UJQ0"/>
<dbReference type="EMBL" id="PVTI01000013">
    <property type="protein sequence ID" value="PRY58114.1"/>
    <property type="molecule type" value="Genomic_DNA"/>
</dbReference>
<name>A0A2T0UJQ0_9MICO</name>
<keyword evidence="2" id="KW-1185">Reference proteome</keyword>
<evidence type="ECO:0000313" key="1">
    <source>
        <dbReference type="EMBL" id="PRY58114.1"/>
    </source>
</evidence>
<protein>
    <submittedName>
        <fullName evidence="1">Uncharacterized protein</fullName>
    </submittedName>
</protein>
<accession>A0A2T0UJQ0</accession>
<organism evidence="1 2">
    <name type="scientific">Knoellia remsis</name>
    <dbReference type="NCBI Taxonomy" id="407159"/>
    <lineage>
        <taxon>Bacteria</taxon>
        <taxon>Bacillati</taxon>
        <taxon>Actinomycetota</taxon>
        <taxon>Actinomycetes</taxon>
        <taxon>Micrococcales</taxon>
        <taxon>Intrasporangiaceae</taxon>
        <taxon>Knoellia</taxon>
    </lineage>
</organism>
<dbReference type="Proteomes" id="UP000237822">
    <property type="component" value="Unassembled WGS sequence"/>
</dbReference>
<evidence type="ECO:0000313" key="2">
    <source>
        <dbReference type="Proteomes" id="UP000237822"/>
    </source>
</evidence>
<reference evidence="1 2" key="1">
    <citation type="submission" date="2018-03" db="EMBL/GenBank/DDBJ databases">
        <title>Genomic Encyclopedia of Archaeal and Bacterial Type Strains, Phase II (KMG-II): from individual species to whole genera.</title>
        <authorList>
            <person name="Goeker M."/>
        </authorList>
    </citation>
    <scope>NUCLEOTIDE SEQUENCE [LARGE SCALE GENOMIC DNA]</scope>
    <source>
        <strain evidence="1 2">ATCC BAA-1496</strain>
    </source>
</reference>
<sequence>MDCYDCATCTGDDDLASFIAGPDEWRPRLVRTCPDCSHLLLRHQLGLLRATGVAVNALPFRIGVRYEDWGVKPPRSRSHLRAVSDD</sequence>
<proteinExistence type="predicted"/>
<comment type="caution">
    <text evidence="1">The sequence shown here is derived from an EMBL/GenBank/DDBJ whole genome shotgun (WGS) entry which is preliminary data.</text>
</comment>